<proteinExistence type="predicted"/>
<evidence type="ECO:0008006" key="3">
    <source>
        <dbReference type="Google" id="ProtNLM"/>
    </source>
</evidence>
<dbReference type="RefSeq" id="WP_147206033.1">
    <property type="nucleotide sequence ID" value="NZ_BJYT01000032.1"/>
</dbReference>
<gene>
    <name evidence="1" type="ORF">SAE01_44010</name>
</gene>
<sequence length="631" mass="70676">MHLPNAVRFHKFTWDVTDGIHSTQLTDDKWKNFDYFCSQLKKKGIYYSWSHIYGHRVRNADSSRLLAYNEVANTRFPWAHINGSTASIVNFAEDLQDLNIELTINMLNHRNPVTGLRYADDPGLAYIEFQNEDNIFWSAIEETLKQTPTYRALLCRKFTRWLKNKYVSQQALEAAWGQGVLPQGESLANENIYPKPNHGFFSHESEKASKEKTTLPQHVTDKAMFLYEEQAKFYARFEKAIRSTGYKGLLVGSCWQAGSGISHLLNLRADYNVGIIDRHNYFGGGTGHTMQKGKVNNAAMVSVPGSGLLSTGFQQVKNRPFFISEWMSLIPTEWTAESSPLVAAYGLGLQGWDASYAFAMDYSHFTPTVQSGHGVYNVTSPTQLALYPALAAMIYRNDVTKAAVIAGRNISFSELSKGKLPFFEKVEQEADVKRLQSAVPLAALAAGRVVLSFDDKKEGSEAIINKLPASTSKTIKSTTGQLEWNYSDKGYCTINTKGTQGVIGFLPSTPVNFNDVRLHCQNKFAVILVTSLEKGKQLANAKRILLTTIAHARNTNMKYNADKTELLEVGEAPLLLEPVQVTMDMKAGQNIKVYVLDHIGNRTGEMVPVVKRKVMLDGSKYKTMYYEVVSE</sequence>
<evidence type="ECO:0000313" key="1">
    <source>
        <dbReference type="EMBL" id="GEO11905.1"/>
    </source>
</evidence>
<accession>A0A512BJ49</accession>
<dbReference type="SUPFAM" id="SSF51445">
    <property type="entry name" value="(Trans)glycosidases"/>
    <property type="match status" value="1"/>
</dbReference>
<dbReference type="OrthoDB" id="9809937at2"/>
<comment type="caution">
    <text evidence="1">The sequence shown here is derived from an EMBL/GenBank/DDBJ whole genome shotgun (WGS) entry which is preliminary data.</text>
</comment>
<dbReference type="EMBL" id="BJYT01000032">
    <property type="protein sequence ID" value="GEO11905.1"/>
    <property type="molecule type" value="Genomic_DNA"/>
</dbReference>
<reference evidence="1 2" key="1">
    <citation type="submission" date="2019-07" db="EMBL/GenBank/DDBJ databases">
        <title>Whole genome shotgun sequence of Segetibacter aerophilus NBRC 106135.</title>
        <authorList>
            <person name="Hosoyama A."/>
            <person name="Uohara A."/>
            <person name="Ohji S."/>
            <person name="Ichikawa N."/>
        </authorList>
    </citation>
    <scope>NUCLEOTIDE SEQUENCE [LARGE SCALE GENOMIC DNA]</scope>
    <source>
        <strain evidence="1 2">NBRC 106135</strain>
    </source>
</reference>
<dbReference type="InterPro" id="IPR017853">
    <property type="entry name" value="GH"/>
</dbReference>
<dbReference type="Gene3D" id="3.20.20.80">
    <property type="entry name" value="Glycosidases"/>
    <property type="match status" value="1"/>
</dbReference>
<dbReference type="AlphaFoldDB" id="A0A512BJ49"/>
<evidence type="ECO:0000313" key="2">
    <source>
        <dbReference type="Proteomes" id="UP000321513"/>
    </source>
</evidence>
<keyword evidence="2" id="KW-1185">Reference proteome</keyword>
<name>A0A512BJ49_9BACT</name>
<dbReference type="Proteomes" id="UP000321513">
    <property type="component" value="Unassembled WGS sequence"/>
</dbReference>
<protein>
    <recommendedName>
        <fullName evidence="3">Glycoside hydrolase family 42 N-terminal domain-containing protein</fullName>
    </recommendedName>
</protein>
<organism evidence="1 2">
    <name type="scientific">Segetibacter aerophilus</name>
    <dbReference type="NCBI Taxonomy" id="670293"/>
    <lineage>
        <taxon>Bacteria</taxon>
        <taxon>Pseudomonadati</taxon>
        <taxon>Bacteroidota</taxon>
        <taxon>Chitinophagia</taxon>
        <taxon>Chitinophagales</taxon>
        <taxon>Chitinophagaceae</taxon>
        <taxon>Segetibacter</taxon>
    </lineage>
</organism>